<protein>
    <submittedName>
        <fullName evidence="2">Putative secreted protein</fullName>
    </submittedName>
</protein>
<dbReference type="EMBL" id="GGFL01007206">
    <property type="protein sequence ID" value="MBW71384.1"/>
    <property type="molecule type" value="Transcribed_RNA"/>
</dbReference>
<sequence length="159" mass="18061">MLFIGRLILHRMQLLCQLLHLLLAIVQLLHVALQNSTGVYLLGVQFLTELLQLSLQPGGRLLFFQQGRLLLLQLSFQLLQRIGRIVPLGRILSQCVLLLVQQKIDQDLNIVAWQLGRTKDVHQRLHVHRVGQFGQVFLGQQLVALLFSRLVLLCHCPGG</sequence>
<reference evidence="2" key="1">
    <citation type="submission" date="2018-01" db="EMBL/GenBank/DDBJ databases">
        <title>An insight into the sialome of Amazonian anophelines.</title>
        <authorList>
            <person name="Ribeiro J.M."/>
            <person name="Scarpassa V."/>
            <person name="Calvo E."/>
        </authorList>
    </citation>
    <scope>NUCLEOTIDE SEQUENCE</scope>
</reference>
<keyword evidence="1" id="KW-0732">Signal</keyword>
<proteinExistence type="predicted"/>
<feature type="signal peptide" evidence="1">
    <location>
        <begin position="1"/>
        <end position="24"/>
    </location>
</feature>
<accession>A0A2M4D1B9</accession>
<dbReference type="AlphaFoldDB" id="A0A2M4D1B9"/>
<organism evidence="2">
    <name type="scientific">Anopheles darlingi</name>
    <name type="common">Mosquito</name>
    <dbReference type="NCBI Taxonomy" id="43151"/>
    <lineage>
        <taxon>Eukaryota</taxon>
        <taxon>Metazoa</taxon>
        <taxon>Ecdysozoa</taxon>
        <taxon>Arthropoda</taxon>
        <taxon>Hexapoda</taxon>
        <taxon>Insecta</taxon>
        <taxon>Pterygota</taxon>
        <taxon>Neoptera</taxon>
        <taxon>Endopterygota</taxon>
        <taxon>Diptera</taxon>
        <taxon>Nematocera</taxon>
        <taxon>Culicoidea</taxon>
        <taxon>Culicidae</taxon>
        <taxon>Anophelinae</taxon>
        <taxon>Anopheles</taxon>
    </lineage>
</organism>
<name>A0A2M4D1B9_ANODA</name>
<evidence type="ECO:0000256" key="1">
    <source>
        <dbReference type="SAM" id="SignalP"/>
    </source>
</evidence>
<evidence type="ECO:0000313" key="2">
    <source>
        <dbReference type="EMBL" id="MBW71384.1"/>
    </source>
</evidence>
<feature type="chain" id="PRO_5014617340" evidence="1">
    <location>
        <begin position="25"/>
        <end position="159"/>
    </location>
</feature>